<evidence type="ECO:0000313" key="1">
    <source>
        <dbReference type="EMBL" id="CAE4645965.1"/>
    </source>
</evidence>
<sequence length="208" mass="22486">MTRTNFWTHAYVIRRSLAPEILRKLEHGFAADAALVSWANTAPSGRCFLFHPRQLLQQPGGADRWKDSDIFVQGELFKRKAGEIAGGRYTFSAERRAGSYLRPAPPRRCKRPSSTRPCGGEAKAAETTAIVALGAGASNAIVPHGGTSADDAKAPFPTRACLLVLRIAELRAEARRCGVGPMRMFGCLEKADIVEAILEAAASRRPVG</sequence>
<organism evidence="1">
    <name type="scientific">Alexandrium monilatum</name>
    <dbReference type="NCBI Taxonomy" id="311494"/>
    <lineage>
        <taxon>Eukaryota</taxon>
        <taxon>Sar</taxon>
        <taxon>Alveolata</taxon>
        <taxon>Dinophyceae</taxon>
        <taxon>Gonyaulacales</taxon>
        <taxon>Pyrocystaceae</taxon>
        <taxon>Alexandrium</taxon>
    </lineage>
</organism>
<proteinExistence type="predicted"/>
<protein>
    <submittedName>
        <fullName evidence="1">Uncharacterized protein</fullName>
    </submittedName>
</protein>
<dbReference type="EMBL" id="HBNR01071100">
    <property type="protein sequence ID" value="CAE4645965.1"/>
    <property type="molecule type" value="Transcribed_RNA"/>
</dbReference>
<reference evidence="1" key="1">
    <citation type="submission" date="2021-01" db="EMBL/GenBank/DDBJ databases">
        <authorList>
            <person name="Corre E."/>
            <person name="Pelletier E."/>
            <person name="Niang G."/>
            <person name="Scheremetjew M."/>
            <person name="Finn R."/>
            <person name="Kale V."/>
            <person name="Holt S."/>
            <person name="Cochrane G."/>
            <person name="Meng A."/>
            <person name="Brown T."/>
            <person name="Cohen L."/>
        </authorList>
    </citation>
    <scope>NUCLEOTIDE SEQUENCE</scope>
    <source>
        <strain evidence="1">CCMP3105</strain>
    </source>
</reference>
<accession>A0A7S4SJG2</accession>
<gene>
    <name evidence="1" type="ORF">AMON00008_LOCUS50371</name>
</gene>
<name>A0A7S4SJG2_9DINO</name>
<dbReference type="AlphaFoldDB" id="A0A7S4SJG2"/>